<protein>
    <submittedName>
        <fullName evidence="1">Uncharacterized protein</fullName>
    </submittedName>
</protein>
<comment type="caution">
    <text evidence="1">The sequence shown here is derived from an EMBL/GenBank/DDBJ whole genome shotgun (WGS) entry which is preliminary data.</text>
</comment>
<dbReference type="Proteomes" id="UP000474640">
    <property type="component" value="Unassembled WGS sequence"/>
</dbReference>
<organism evidence="1 2">
    <name type="scientific">Orbilia oligospora</name>
    <name type="common">Nematode-trapping fungus</name>
    <name type="synonym">Arthrobotrys oligospora</name>
    <dbReference type="NCBI Taxonomy" id="2813651"/>
    <lineage>
        <taxon>Eukaryota</taxon>
        <taxon>Fungi</taxon>
        <taxon>Dikarya</taxon>
        <taxon>Ascomycota</taxon>
        <taxon>Pezizomycotina</taxon>
        <taxon>Orbiliomycetes</taxon>
        <taxon>Orbiliales</taxon>
        <taxon>Orbiliaceae</taxon>
        <taxon>Orbilia</taxon>
    </lineage>
</organism>
<proteinExistence type="predicted"/>
<evidence type="ECO:0000313" key="2">
    <source>
        <dbReference type="Proteomes" id="UP000474640"/>
    </source>
</evidence>
<dbReference type="EMBL" id="JAABOJ010000001">
    <property type="protein sequence ID" value="KAF3291296.1"/>
    <property type="molecule type" value="Genomic_DNA"/>
</dbReference>
<name>A0A7C8W085_ORBOL</name>
<gene>
    <name evidence="1" type="ORF">TWF970_000518</name>
</gene>
<accession>A0A7C8W085</accession>
<dbReference type="AlphaFoldDB" id="A0A7C8W085"/>
<evidence type="ECO:0000313" key="1">
    <source>
        <dbReference type="EMBL" id="KAF3291296.1"/>
    </source>
</evidence>
<sequence length="73" mass="8201">MSCTDRIQWKLFITSAISHYMFISLPVCLDERNSSCCAWGARERGTYGPSIRLIDSLIGQAPCSRCNSRIASR</sequence>
<reference evidence="1 2" key="1">
    <citation type="submission" date="2020-01" db="EMBL/GenBank/DDBJ databases">
        <authorList>
            <person name="Palmer J.M."/>
        </authorList>
    </citation>
    <scope>NUCLEOTIDE SEQUENCE [LARGE SCALE GENOMIC DNA]</scope>
    <source>
        <strain evidence="1 2">TWF970</strain>
    </source>
</reference>